<dbReference type="SMART" id="SM01400">
    <property type="entry name" value="Pribosyltran_N"/>
    <property type="match status" value="1"/>
</dbReference>
<accession>A0A7C4NN09</accession>
<dbReference type="Gene3D" id="3.40.50.2020">
    <property type="match status" value="2"/>
</dbReference>
<comment type="catalytic activity">
    <reaction evidence="7">
        <text>D-ribose 5-phosphate + ATP = 5-phospho-alpha-D-ribose 1-diphosphate + AMP + H(+)</text>
        <dbReference type="Rhea" id="RHEA:15609"/>
        <dbReference type="ChEBI" id="CHEBI:15378"/>
        <dbReference type="ChEBI" id="CHEBI:30616"/>
        <dbReference type="ChEBI" id="CHEBI:58017"/>
        <dbReference type="ChEBI" id="CHEBI:78346"/>
        <dbReference type="ChEBI" id="CHEBI:456215"/>
        <dbReference type="EC" id="2.7.6.1"/>
    </reaction>
</comment>
<dbReference type="GO" id="GO:0000287">
    <property type="term" value="F:magnesium ion binding"/>
    <property type="evidence" value="ECO:0007669"/>
    <property type="project" value="InterPro"/>
</dbReference>
<dbReference type="PANTHER" id="PTHR10210">
    <property type="entry name" value="RIBOSE-PHOSPHATE DIPHOSPHOKINASE FAMILY MEMBER"/>
    <property type="match status" value="1"/>
</dbReference>
<sequence>MIVCLSGTPKSLKEGFIRECGVEVYTPFKKYFPDEEQYLRFDFKLVPEKVAVVQSMYPEQDRKVVELYLALEALSGLGVEVSEVVILYAAYARQDKRFLIGEPISVKALYQGLKLFGLNKVITLDVHTPLPFIDIGFHLVNIIPHSYMLSRAKLKIDLVLAPDKGAMYRAEKVAKDMDVTYDYLDKYRDRVTGDVKIDAKVLDVVGKNVVIVDDIISTGRTLAKAVEALYRAGANKVYAAVTHALVSSETITILSRSGIEKLLIANTIEQRIELPEWIQVIDVSKTLCEALK</sequence>
<dbReference type="EMBL" id="DTCK01000013">
    <property type="protein sequence ID" value="HGQ35550.1"/>
    <property type="molecule type" value="Genomic_DNA"/>
</dbReference>
<keyword evidence="3 8" id="KW-0545">Nucleotide biosynthesis</keyword>
<dbReference type="EMBL" id="DTBD01000005">
    <property type="protein sequence ID" value="HGQ63711.1"/>
    <property type="molecule type" value="Genomic_DNA"/>
</dbReference>
<dbReference type="GO" id="GO:0006015">
    <property type="term" value="P:5-phosphoribose 1-diphosphate biosynthetic process"/>
    <property type="evidence" value="ECO:0007669"/>
    <property type="project" value="TreeGrafter"/>
</dbReference>
<dbReference type="NCBIfam" id="TIGR01251">
    <property type="entry name" value="ribP_PPkin"/>
    <property type="match status" value="1"/>
</dbReference>
<evidence type="ECO:0000256" key="5">
    <source>
        <dbReference type="ARBA" id="ARBA00022777"/>
    </source>
</evidence>
<keyword evidence="5 12" id="KW-0418">Kinase</keyword>
<keyword evidence="6" id="KW-0067">ATP-binding</keyword>
<organism evidence="12">
    <name type="scientific">Ignisphaera aggregans</name>
    <dbReference type="NCBI Taxonomy" id="334771"/>
    <lineage>
        <taxon>Archaea</taxon>
        <taxon>Thermoproteota</taxon>
        <taxon>Thermoprotei</taxon>
        <taxon>Desulfurococcales</taxon>
        <taxon>Desulfurococcaceae</taxon>
        <taxon>Ignisphaera</taxon>
    </lineage>
</organism>
<dbReference type="GO" id="GO:0002189">
    <property type="term" value="C:ribose phosphate diphosphokinase complex"/>
    <property type="evidence" value="ECO:0007669"/>
    <property type="project" value="TreeGrafter"/>
</dbReference>
<dbReference type="GO" id="GO:0005524">
    <property type="term" value="F:ATP binding"/>
    <property type="evidence" value="ECO:0007669"/>
    <property type="project" value="UniProtKB-KW"/>
</dbReference>
<dbReference type="GO" id="GO:0004749">
    <property type="term" value="F:ribose phosphate diphosphokinase activity"/>
    <property type="evidence" value="ECO:0007669"/>
    <property type="project" value="UniProtKB-EC"/>
</dbReference>
<dbReference type="InterPro" id="IPR029057">
    <property type="entry name" value="PRTase-like"/>
</dbReference>
<comment type="caution">
    <text evidence="12">The sequence shown here is derived from an EMBL/GenBank/DDBJ whole genome shotgun (WGS) entry which is preliminary data.</text>
</comment>
<dbReference type="PANTHER" id="PTHR10210:SF32">
    <property type="entry name" value="RIBOSE-PHOSPHATE PYROPHOSPHOKINASE 2"/>
    <property type="match status" value="1"/>
</dbReference>
<dbReference type="AlphaFoldDB" id="A0A7C4NN09"/>
<protein>
    <recommendedName>
        <fullName evidence="1">ribose-phosphate diphosphokinase</fullName>
        <ecNumber evidence="1">2.7.6.1</ecNumber>
    </recommendedName>
</protein>
<dbReference type="SUPFAM" id="SSF53271">
    <property type="entry name" value="PRTase-like"/>
    <property type="match status" value="1"/>
</dbReference>
<dbReference type="Pfam" id="PF13793">
    <property type="entry name" value="Pribosyltran_N"/>
    <property type="match status" value="1"/>
</dbReference>
<dbReference type="CDD" id="cd06223">
    <property type="entry name" value="PRTases_typeI"/>
    <property type="match status" value="1"/>
</dbReference>
<dbReference type="EC" id="2.7.6.1" evidence="1"/>
<evidence type="ECO:0000256" key="7">
    <source>
        <dbReference type="ARBA" id="ARBA00049535"/>
    </source>
</evidence>
<gene>
    <name evidence="12" type="ORF">ENU08_00460</name>
    <name evidence="11" type="ORF">ENU41_02585</name>
</gene>
<evidence type="ECO:0000259" key="10">
    <source>
        <dbReference type="Pfam" id="PF13793"/>
    </source>
</evidence>
<evidence type="ECO:0000256" key="3">
    <source>
        <dbReference type="ARBA" id="ARBA00022727"/>
    </source>
</evidence>
<name>A0A7C4NN09_9CREN</name>
<feature type="domain" description="Ribose-phosphate pyrophosphokinase N-terminal" evidence="10">
    <location>
        <begin position="10"/>
        <end position="116"/>
    </location>
</feature>
<comment type="similarity">
    <text evidence="8">Belongs to the ribose-phosphate pyrophosphokinase family.</text>
</comment>
<dbReference type="Pfam" id="PF00156">
    <property type="entry name" value="Pribosyltran"/>
    <property type="match status" value="1"/>
</dbReference>
<evidence type="ECO:0000256" key="8">
    <source>
        <dbReference type="RuleBase" id="RU004324"/>
    </source>
</evidence>
<evidence type="ECO:0000313" key="11">
    <source>
        <dbReference type="EMBL" id="HGQ35550.1"/>
    </source>
</evidence>
<evidence type="ECO:0000256" key="1">
    <source>
        <dbReference type="ARBA" id="ARBA00013247"/>
    </source>
</evidence>
<dbReference type="GO" id="GO:0005737">
    <property type="term" value="C:cytoplasm"/>
    <property type="evidence" value="ECO:0007669"/>
    <property type="project" value="TreeGrafter"/>
</dbReference>
<evidence type="ECO:0000259" key="9">
    <source>
        <dbReference type="Pfam" id="PF00156"/>
    </source>
</evidence>
<feature type="domain" description="Phosphoribosyltransferase" evidence="9">
    <location>
        <begin position="152"/>
        <end position="244"/>
    </location>
</feature>
<evidence type="ECO:0000256" key="4">
    <source>
        <dbReference type="ARBA" id="ARBA00022741"/>
    </source>
</evidence>
<evidence type="ECO:0000313" key="12">
    <source>
        <dbReference type="EMBL" id="HGQ63711.1"/>
    </source>
</evidence>
<dbReference type="InterPro" id="IPR029099">
    <property type="entry name" value="Pribosyltran_N"/>
</dbReference>
<proteinExistence type="inferred from homology"/>
<evidence type="ECO:0000256" key="2">
    <source>
        <dbReference type="ARBA" id="ARBA00022679"/>
    </source>
</evidence>
<keyword evidence="4" id="KW-0547">Nucleotide-binding</keyword>
<dbReference type="GO" id="GO:0016301">
    <property type="term" value="F:kinase activity"/>
    <property type="evidence" value="ECO:0007669"/>
    <property type="project" value="UniProtKB-KW"/>
</dbReference>
<dbReference type="InterPro" id="IPR005946">
    <property type="entry name" value="Rib-P_diPkinase"/>
</dbReference>
<keyword evidence="2" id="KW-0808">Transferase</keyword>
<dbReference type="InterPro" id="IPR000836">
    <property type="entry name" value="PRTase_dom"/>
</dbReference>
<reference evidence="12" key="1">
    <citation type="journal article" date="2020" name="mSystems">
        <title>Genome- and Community-Level Interaction Insights into Carbon Utilization and Element Cycling Functions of Hydrothermarchaeota in Hydrothermal Sediment.</title>
        <authorList>
            <person name="Zhou Z."/>
            <person name="Liu Y."/>
            <person name="Xu W."/>
            <person name="Pan J."/>
            <person name="Luo Z.H."/>
            <person name="Li M."/>
        </authorList>
    </citation>
    <scope>NUCLEOTIDE SEQUENCE [LARGE SCALE GENOMIC DNA]</scope>
    <source>
        <strain evidence="12">SpSt-637</strain>
        <strain evidence="11">SpSt-667</strain>
    </source>
</reference>
<evidence type="ECO:0000256" key="6">
    <source>
        <dbReference type="ARBA" id="ARBA00022840"/>
    </source>
</evidence>
<dbReference type="GO" id="GO:0006164">
    <property type="term" value="P:purine nucleotide biosynthetic process"/>
    <property type="evidence" value="ECO:0007669"/>
    <property type="project" value="TreeGrafter"/>
</dbReference>